<accession>A0A3M7REB2</accession>
<protein>
    <submittedName>
        <fullName evidence="1">Uncharacterized protein</fullName>
    </submittedName>
</protein>
<sequence>MLYLKPLKILSPSSSTHNIDLTCLHFKVLQSCWVPRVAATRVPKVDVDCFGGREGNSHRQLLTNCFTSINDVL</sequence>
<dbReference type="EMBL" id="REGN01003565">
    <property type="protein sequence ID" value="RNA21893.1"/>
    <property type="molecule type" value="Genomic_DNA"/>
</dbReference>
<comment type="caution">
    <text evidence="1">The sequence shown here is derived from an EMBL/GenBank/DDBJ whole genome shotgun (WGS) entry which is preliminary data.</text>
</comment>
<dbReference type="Proteomes" id="UP000276133">
    <property type="component" value="Unassembled WGS sequence"/>
</dbReference>
<keyword evidence="2" id="KW-1185">Reference proteome</keyword>
<gene>
    <name evidence="1" type="ORF">BpHYR1_020904</name>
</gene>
<name>A0A3M7REB2_BRAPC</name>
<organism evidence="1 2">
    <name type="scientific">Brachionus plicatilis</name>
    <name type="common">Marine rotifer</name>
    <name type="synonym">Brachionus muelleri</name>
    <dbReference type="NCBI Taxonomy" id="10195"/>
    <lineage>
        <taxon>Eukaryota</taxon>
        <taxon>Metazoa</taxon>
        <taxon>Spiralia</taxon>
        <taxon>Gnathifera</taxon>
        <taxon>Rotifera</taxon>
        <taxon>Eurotatoria</taxon>
        <taxon>Monogononta</taxon>
        <taxon>Pseudotrocha</taxon>
        <taxon>Ploima</taxon>
        <taxon>Brachionidae</taxon>
        <taxon>Brachionus</taxon>
    </lineage>
</organism>
<evidence type="ECO:0000313" key="2">
    <source>
        <dbReference type="Proteomes" id="UP000276133"/>
    </source>
</evidence>
<reference evidence="1 2" key="1">
    <citation type="journal article" date="2018" name="Sci. Rep.">
        <title>Genomic signatures of local adaptation to the degree of environmental predictability in rotifers.</title>
        <authorList>
            <person name="Franch-Gras L."/>
            <person name="Hahn C."/>
            <person name="Garcia-Roger E.M."/>
            <person name="Carmona M.J."/>
            <person name="Serra M."/>
            <person name="Gomez A."/>
        </authorList>
    </citation>
    <scope>NUCLEOTIDE SEQUENCE [LARGE SCALE GENOMIC DNA]</scope>
    <source>
        <strain evidence="1">HYR1</strain>
    </source>
</reference>
<proteinExistence type="predicted"/>
<evidence type="ECO:0000313" key="1">
    <source>
        <dbReference type="EMBL" id="RNA21893.1"/>
    </source>
</evidence>
<dbReference type="AlphaFoldDB" id="A0A3M7REB2"/>